<dbReference type="EMBL" id="LVWI01000001">
    <property type="protein sequence ID" value="OKP91863.1"/>
    <property type="molecule type" value="Genomic_DNA"/>
</dbReference>
<sequence>MIGMPVQCDNCKGGFHIDLQHRRLDDSVEETYFTCPYCQTEYPSFYTNTAVREKQRSINQLRERYNGLKNPEKRDSLQERIEREQVEVSVMMTELEMKYKSN</sequence>
<dbReference type="SUPFAM" id="SSF57903">
    <property type="entry name" value="FYVE/PHD zinc finger"/>
    <property type="match status" value="1"/>
</dbReference>
<dbReference type="Gene3D" id="3.30.40.10">
    <property type="entry name" value="Zinc/RING finger domain, C3HC4 (zinc finger)"/>
    <property type="match status" value="1"/>
</dbReference>
<dbReference type="Proteomes" id="UP000186058">
    <property type="component" value="Unassembled WGS sequence"/>
</dbReference>
<comment type="caution">
    <text evidence="1">The sequence shown here is derived from an EMBL/GenBank/DDBJ whole genome shotgun (WGS) entry which is preliminary data.</text>
</comment>
<evidence type="ECO:0000313" key="2">
    <source>
        <dbReference type="Proteomes" id="UP000186058"/>
    </source>
</evidence>
<protein>
    <recommendedName>
        <fullName evidence="3">Transglycosylase</fullName>
    </recommendedName>
</protein>
<dbReference type="InterPro" id="IPR011011">
    <property type="entry name" value="Znf_FYVE_PHD"/>
</dbReference>
<dbReference type="InterPro" id="IPR013083">
    <property type="entry name" value="Znf_RING/FYVE/PHD"/>
</dbReference>
<organism evidence="1 2">
    <name type="scientific">Paenibacillus helianthi</name>
    <dbReference type="NCBI Taxonomy" id="1349432"/>
    <lineage>
        <taxon>Bacteria</taxon>
        <taxon>Bacillati</taxon>
        <taxon>Bacillota</taxon>
        <taxon>Bacilli</taxon>
        <taxon>Bacillales</taxon>
        <taxon>Paenibacillaceae</taxon>
        <taxon>Paenibacillus</taxon>
    </lineage>
</organism>
<proteinExistence type="predicted"/>
<dbReference type="RefSeq" id="WP_074106412.1">
    <property type="nucleotide sequence ID" value="NZ_LVWI01000001.1"/>
</dbReference>
<name>A0ABX3EUI8_9BACL</name>
<evidence type="ECO:0008006" key="3">
    <source>
        <dbReference type="Google" id="ProtNLM"/>
    </source>
</evidence>
<evidence type="ECO:0000313" key="1">
    <source>
        <dbReference type="EMBL" id="OKP91863.1"/>
    </source>
</evidence>
<reference evidence="1 2" key="1">
    <citation type="submission" date="2016-03" db="EMBL/GenBank/DDBJ databases">
        <authorList>
            <person name="Sant'Anna F.H."/>
            <person name="Ambrosini A."/>
            <person name="Souza R."/>
            <person name="Bach E."/>
            <person name="Fernandes G."/>
            <person name="Balsanelli E."/>
            <person name="Baura V.A."/>
            <person name="Souza E.M."/>
            <person name="Passaglia L."/>
        </authorList>
    </citation>
    <scope>NUCLEOTIDE SEQUENCE [LARGE SCALE GENOMIC DNA]</scope>
    <source>
        <strain evidence="1 2">P26E</strain>
    </source>
</reference>
<accession>A0ABX3EUI8</accession>
<gene>
    <name evidence="1" type="ORF">A3844_01750</name>
</gene>
<keyword evidence="2" id="KW-1185">Reference proteome</keyword>